<dbReference type="OrthoDB" id="1856823at2759"/>
<keyword evidence="1" id="KW-0812">Transmembrane</keyword>
<name>A0A4Y7J6M1_PAPSO</name>
<gene>
    <name evidence="2" type="ORF">C5167_014268</name>
</gene>
<keyword evidence="3" id="KW-1185">Reference proteome</keyword>
<dbReference type="Pfam" id="PF03140">
    <property type="entry name" value="DUF247"/>
    <property type="match status" value="1"/>
</dbReference>
<dbReference type="Proteomes" id="UP000316621">
    <property type="component" value="Chromosome 3"/>
</dbReference>
<proteinExistence type="predicted"/>
<protein>
    <submittedName>
        <fullName evidence="2">Uncharacterized protein</fullName>
    </submittedName>
</protein>
<dbReference type="Gramene" id="RZC55408">
    <property type="protein sequence ID" value="RZC55408"/>
    <property type="gene ID" value="C5167_014268"/>
</dbReference>
<reference evidence="2 3" key="1">
    <citation type="journal article" date="2018" name="Science">
        <title>The opium poppy genome and morphinan production.</title>
        <authorList>
            <person name="Guo L."/>
            <person name="Winzer T."/>
            <person name="Yang X."/>
            <person name="Li Y."/>
            <person name="Ning Z."/>
            <person name="He Z."/>
            <person name="Teodor R."/>
            <person name="Lu Y."/>
            <person name="Bowser T.A."/>
            <person name="Graham I.A."/>
            <person name="Ye K."/>
        </authorList>
    </citation>
    <scope>NUCLEOTIDE SEQUENCE [LARGE SCALE GENOMIC DNA]</scope>
    <source>
        <strain evidence="3">cv. HN1</strain>
        <tissue evidence="2">Leaves</tissue>
    </source>
</reference>
<dbReference type="AlphaFoldDB" id="A0A4Y7J6M1"/>
<evidence type="ECO:0000313" key="2">
    <source>
        <dbReference type="EMBL" id="RZC55408.1"/>
    </source>
</evidence>
<evidence type="ECO:0000256" key="1">
    <source>
        <dbReference type="SAM" id="Phobius"/>
    </source>
</evidence>
<keyword evidence="1" id="KW-1133">Transmembrane helix</keyword>
<feature type="transmembrane region" description="Helical" evidence="1">
    <location>
        <begin position="396"/>
        <end position="420"/>
    </location>
</feature>
<sequence>MAETSHAGEIKEGHGDIENQLDTTQMIYKVPTHVKNKNLTAYEPKVVSMGPYHYGKPQCKFMEKQKQRAFDNFSIRSGVTLQGYIEQMRKVVKKLKRSYADLDHDKWKDDEKFSKLMILDGCFFIEFWSGAAKAFNKDYPDNDPVFSHRGNAINDNAVREDLLMVENQLPYLAIQMVWLTGPEGRLQKRDAGAISQWIASDIKEQDAGFHMLDTYMEELMQIDKRSIYDKEPGKFCASELYQFNVYFKKAGSYNRLQFDNNTGILTLPIITINEHTVSTYLNMAARASTRESPTAAVFIIYTRLMGTLVQSTKDVRLLQSHGIIINQFSNRDAVLEVIQEMAKGTVSSDNVIVRSNGLSYISIIEDLDKFCKLRRWRKTLYVWFSNLTETHFKTPWSGLSLIAAITLLVLTIIQTVYAILSFIKPDTQGNGQGRG</sequence>
<organism evidence="2 3">
    <name type="scientific">Papaver somniferum</name>
    <name type="common">Opium poppy</name>
    <dbReference type="NCBI Taxonomy" id="3469"/>
    <lineage>
        <taxon>Eukaryota</taxon>
        <taxon>Viridiplantae</taxon>
        <taxon>Streptophyta</taxon>
        <taxon>Embryophyta</taxon>
        <taxon>Tracheophyta</taxon>
        <taxon>Spermatophyta</taxon>
        <taxon>Magnoliopsida</taxon>
        <taxon>Ranunculales</taxon>
        <taxon>Papaveraceae</taxon>
        <taxon>Papaveroideae</taxon>
        <taxon>Papaver</taxon>
    </lineage>
</organism>
<evidence type="ECO:0000313" key="3">
    <source>
        <dbReference type="Proteomes" id="UP000316621"/>
    </source>
</evidence>
<keyword evidence="1" id="KW-0472">Membrane</keyword>
<dbReference type="OMA" id="WIASDIK"/>
<dbReference type="PANTHER" id="PTHR31170">
    <property type="entry name" value="BNAC04G53230D PROTEIN"/>
    <property type="match status" value="1"/>
</dbReference>
<dbReference type="EMBL" id="CM010717">
    <property type="protein sequence ID" value="RZC55408.1"/>
    <property type="molecule type" value="Genomic_DNA"/>
</dbReference>
<accession>A0A4Y7J6M1</accession>
<dbReference type="InterPro" id="IPR004158">
    <property type="entry name" value="DUF247_pln"/>
</dbReference>
<dbReference type="PANTHER" id="PTHR31170:SF18">
    <property type="entry name" value="(WILD MALAYSIAN BANANA) HYPOTHETICAL PROTEIN"/>
    <property type="match status" value="1"/>
</dbReference>